<protein>
    <submittedName>
        <fullName evidence="9">Alcohol oxidase</fullName>
    </submittedName>
</protein>
<dbReference type="InterPro" id="IPR036188">
    <property type="entry name" value="FAD/NAD-bd_sf"/>
</dbReference>
<feature type="binding site" evidence="6">
    <location>
        <position position="117"/>
    </location>
    <ligand>
        <name>FAD</name>
        <dbReference type="ChEBI" id="CHEBI:57692"/>
    </ligand>
</feature>
<dbReference type="Pfam" id="PF05199">
    <property type="entry name" value="GMC_oxred_C"/>
    <property type="match status" value="1"/>
</dbReference>
<keyword evidence="7" id="KW-0732">Signal</keyword>
<dbReference type="GO" id="GO:0050660">
    <property type="term" value="F:flavin adenine dinucleotide binding"/>
    <property type="evidence" value="ECO:0007669"/>
    <property type="project" value="InterPro"/>
</dbReference>
<organism evidence="9 10">
    <name type="scientific">Lentinus brumalis</name>
    <dbReference type="NCBI Taxonomy" id="2498619"/>
    <lineage>
        <taxon>Eukaryota</taxon>
        <taxon>Fungi</taxon>
        <taxon>Dikarya</taxon>
        <taxon>Basidiomycota</taxon>
        <taxon>Agaricomycotina</taxon>
        <taxon>Agaricomycetes</taxon>
        <taxon>Polyporales</taxon>
        <taxon>Polyporaceae</taxon>
        <taxon>Lentinus</taxon>
    </lineage>
</organism>
<dbReference type="PANTHER" id="PTHR11552:SF147">
    <property type="entry name" value="CHOLINE DEHYDROGENASE, MITOCHONDRIAL"/>
    <property type="match status" value="1"/>
</dbReference>
<keyword evidence="10" id="KW-1185">Reference proteome</keyword>
<name>A0A371DLF8_9APHY</name>
<dbReference type="EMBL" id="KZ857387">
    <property type="protein sequence ID" value="RDX53362.1"/>
    <property type="molecule type" value="Genomic_DNA"/>
</dbReference>
<dbReference type="PROSITE" id="PS00624">
    <property type="entry name" value="GMC_OXRED_2"/>
    <property type="match status" value="1"/>
</dbReference>
<accession>A0A371DLF8</accession>
<proteinExistence type="inferred from homology"/>
<feature type="active site" description="Proton donor" evidence="5">
    <location>
        <position position="536"/>
    </location>
</feature>
<comment type="similarity">
    <text evidence="2">Belongs to the GMC oxidoreductase family.</text>
</comment>
<feature type="chain" id="PRO_5016818797" evidence="7">
    <location>
        <begin position="16"/>
        <end position="598"/>
    </location>
</feature>
<dbReference type="GO" id="GO:0016614">
    <property type="term" value="F:oxidoreductase activity, acting on CH-OH group of donors"/>
    <property type="evidence" value="ECO:0007669"/>
    <property type="project" value="InterPro"/>
</dbReference>
<evidence type="ECO:0000256" key="3">
    <source>
        <dbReference type="ARBA" id="ARBA00022630"/>
    </source>
</evidence>
<dbReference type="InterPro" id="IPR007867">
    <property type="entry name" value="GMC_OxRtase_C"/>
</dbReference>
<comment type="cofactor">
    <cofactor evidence="1 6">
        <name>FAD</name>
        <dbReference type="ChEBI" id="CHEBI:57692"/>
    </cofactor>
</comment>
<sequence length="598" mass="63868">MFRSIGLVLLTLAFASPGTQVVGKLFQGPTEELLKRAYDVIIVGAGAGGGATASRLTEDPRVRVLLIEAGGSDFMNLNISVPARASTLSRSRFDWNFTTVPQVGLDNRAVLYPRGFVLGGSTAINQMAFCRGTKDDYDRWARLTGDEGWSFEKLAPFFRSLDRMTVPTDRHNTSGQFDPSVHHNGTVPISVAGFPLPIDSRVINTTAQLPDQFPFNLDYNSGDTIGIGWTQSTIHDGRRVTSATSYLAEAFNRSNLDIIVNTRVTKVLPVGYESGKPVMRGVEIAQTAGGRTHTLKAREEVVLSAGSIKTPHILLLSGIGDAAYLSSMGIKPLVDLPAVGHNLHDHAFLGNSWLVNSNDTLDNLRVNSTLAAEALTQWQANGSGPLGIAGGSQFGWLRVPNATDFFAALGVADPSAGATSAHFEIITSDGFVSKRVPPPTEGHFFSFITAVISPTARGNVTLNSTDPFDAPIINPNLLGTDVDVAVMREAVKAARSFVAAPAWSDYIISEFGAFAEARTDEELDAYIRNNTDTVDHPVGTVAMGKGAQGALDSELKVKGTIGLRVVDASAFPFIPSGHTQGPTYVLAERAAAMILRDL</sequence>
<evidence type="ECO:0000256" key="5">
    <source>
        <dbReference type="PIRSR" id="PIRSR000137-1"/>
    </source>
</evidence>
<evidence type="ECO:0000259" key="8">
    <source>
        <dbReference type="PROSITE" id="PS00624"/>
    </source>
</evidence>
<dbReference type="InterPro" id="IPR000172">
    <property type="entry name" value="GMC_OxRdtase_N"/>
</dbReference>
<dbReference type="AlphaFoldDB" id="A0A371DLF8"/>
<feature type="domain" description="Glucose-methanol-choline oxidoreductase N-terminal" evidence="8">
    <location>
        <begin position="306"/>
        <end position="320"/>
    </location>
</feature>
<gene>
    <name evidence="9" type="ORF">OH76DRAFT_1343556</name>
</gene>
<dbReference type="SUPFAM" id="SSF54373">
    <property type="entry name" value="FAD-linked reductases, C-terminal domain"/>
    <property type="match status" value="1"/>
</dbReference>
<dbReference type="Gene3D" id="3.30.560.10">
    <property type="entry name" value="Glucose Oxidase, domain 3"/>
    <property type="match status" value="1"/>
</dbReference>
<evidence type="ECO:0000256" key="1">
    <source>
        <dbReference type="ARBA" id="ARBA00001974"/>
    </source>
</evidence>
<feature type="active site" description="Proton acceptor" evidence="5">
    <location>
        <position position="578"/>
    </location>
</feature>
<evidence type="ECO:0000313" key="9">
    <source>
        <dbReference type="EMBL" id="RDX53362.1"/>
    </source>
</evidence>
<dbReference type="Pfam" id="PF00732">
    <property type="entry name" value="GMC_oxred_N"/>
    <property type="match status" value="1"/>
</dbReference>
<dbReference type="Proteomes" id="UP000256964">
    <property type="component" value="Unassembled WGS sequence"/>
</dbReference>
<reference evidence="9 10" key="1">
    <citation type="journal article" date="2018" name="Biotechnol. Biofuels">
        <title>Integrative visual omics of the white-rot fungus Polyporus brumalis exposes the biotechnological potential of its oxidative enzymes for delignifying raw plant biomass.</title>
        <authorList>
            <person name="Miyauchi S."/>
            <person name="Rancon A."/>
            <person name="Drula E."/>
            <person name="Hage H."/>
            <person name="Chaduli D."/>
            <person name="Favel A."/>
            <person name="Grisel S."/>
            <person name="Henrissat B."/>
            <person name="Herpoel-Gimbert I."/>
            <person name="Ruiz-Duenas F.J."/>
            <person name="Chevret D."/>
            <person name="Hainaut M."/>
            <person name="Lin J."/>
            <person name="Wang M."/>
            <person name="Pangilinan J."/>
            <person name="Lipzen A."/>
            <person name="Lesage-Meessen L."/>
            <person name="Navarro D."/>
            <person name="Riley R."/>
            <person name="Grigoriev I.V."/>
            <person name="Zhou S."/>
            <person name="Raouche S."/>
            <person name="Rosso M.N."/>
        </authorList>
    </citation>
    <scope>NUCLEOTIDE SEQUENCE [LARGE SCALE GENOMIC DNA]</scope>
    <source>
        <strain evidence="9 10">BRFM 1820</strain>
    </source>
</reference>
<keyword evidence="4 6" id="KW-0274">FAD</keyword>
<dbReference type="PANTHER" id="PTHR11552">
    <property type="entry name" value="GLUCOSE-METHANOL-CHOLINE GMC OXIDOREDUCTASE"/>
    <property type="match status" value="1"/>
</dbReference>
<keyword evidence="3" id="KW-0285">Flavoprotein</keyword>
<feature type="binding site" evidence="6">
    <location>
        <position position="264"/>
    </location>
    <ligand>
        <name>FAD</name>
        <dbReference type="ChEBI" id="CHEBI:57692"/>
    </ligand>
</feature>
<dbReference type="SUPFAM" id="SSF51905">
    <property type="entry name" value="FAD/NAD(P)-binding domain"/>
    <property type="match status" value="1"/>
</dbReference>
<evidence type="ECO:0000256" key="6">
    <source>
        <dbReference type="PIRSR" id="PIRSR000137-2"/>
    </source>
</evidence>
<dbReference type="InterPro" id="IPR012132">
    <property type="entry name" value="GMC_OxRdtase"/>
</dbReference>
<evidence type="ECO:0000313" key="10">
    <source>
        <dbReference type="Proteomes" id="UP000256964"/>
    </source>
</evidence>
<dbReference type="OrthoDB" id="269227at2759"/>
<evidence type="ECO:0000256" key="7">
    <source>
        <dbReference type="SAM" id="SignalP"/>
    </source>
</evidence>
<dbReference type="PIRSF" id="PIRSF000137">
    <property type="entry name" value="Alcohol_oxidase"/>
    <property type="match status" value="1"/>
</dbReference>
<evidence type="ECO:0000256" key="2">
    <source>
        <dbReference type="ARBA" id="ARBA00010790"/>
    </source>
</evidence>
<dbReference type="Gene3D" id="3.50.50.60">
    <property type="entry name" value="FAD/NAD(P)-binding domain"/>
    <property type="match status" value="1"/>
</dbReference>
<feature type="signal peptide" evidence="7">
    <location>
        <begin position="1"/>
        <end position="15"/>
    </location>
</feature>
<evidence type="ECO:0000256" key="4">
    <source>
        <dbReference type="ARBA" id="ARBA00022827"/>
    </source>
</evidence>
<dbReference type="STRING" id="139420.A0A371DLF8"/>